<evidence type="ECO:0000313" key="2">
    <source>
        <dbReference type="EMBL" id="KAI1699222.1"/>
    </source>
</evidence>
<proteinExistence type="predicted"/>
<dbReference type="InterPro" id="IPR018586">
    <property type="entry name" value="Brinker_DNA-bd"/>
</dbReference>
<dbReference type="GO" id="GO:0003677">
    <property type="term" value="F:DNA binding"/>
    <property type="evidence" value="ECO:0007669"/>
    <property type="project" value="UniProtKB-KW"/>
</dbReference>
<name>A0AAD4MMJ3_9BILA</name>
<gene>
    <name evidence="2" type="ORF">DdX_17467</name>
</gene>
<keyword evidence="3" id="KW-1185">Reference proteome</keyword>
<feature type="domain" description="Brinker DNA-binding" evidence="1">
    <location>
        <begin position="63"/>
        <end position="110"/>
    </location>
</feature>
<sequence length="258" mass="29295">MNQFEGLFDDEEWLNQNMDLGLMEVDTEACFDEAFLCIYRISPPCTEDSTDSEAQVGSNGKKRNSYTIDYKLEAIDYAKKQSSINLASKHFNVDRKCIRKWMAQEEQLRKKRISTVRGGEKKELDGAGRPLLDPIFDKRLAAWVRETRATGTKVQSHYTSAGNLRAASMEVYLEWVCKAWSAISPELIKKSFKVCGIITATDGSEDDLIHSMKPEGSVPSARDLLRKARGSEVQLLIQEELDEEEEYNNGYESNAEIE</sequence>
<dbReference type="Proteomes" id="UP001201812">
    <property type="component" value="Unassembled WGS sequence"/>
</dbReference>
<dbReference type="EMBL" id="JAKKPZ010000188">
    <property type="protein sequence ID" value="KAI1699222.1"/>
    <property type="molecule type" value="Genomic_DNA"/>
</dbReference>
<evidence type="ECO:0000259" key="1">
    <source>
        <dbReference type="Pfam" id="PF09607"/>
    </source>
</evidence>
<dbReference type="AlphaFoldDB" id="A0AAD4MMJ3"/>
<dbReference type="Gene3D" id="1.10.10.60">
    <property type="entry name" value="Homeodomain-like"/>
    <property type="match status" value="1"/>
</dbReference>
<keyword evidence="2" id="KW-0238">DNA-binding</keyword>
<comment type="caution">
    <text evidence="2">The sequence shown here is derived from an EMBL/GenBank/DDBJ whole genome shotgun (WGS) entry which is preliminary data.</text>
</comment>
<protein>
    <submittedName>
        <fullName evidence="2">Brinker DNA-binding domain-containing protein</fullName>
    </submittedName>
</protein>
<accession>A0AAD4MMJ3</accession>
<dbReference type="Pfam" id="PF09607">
    <property type="entry name" value="BrkDBD"/>
    <property type="match status" value="1"/>
</dbReference>
<organism evidence="2 3">
    <name type="scientific">Ditylenchus destructor</name>
    <dbReference type="NCBI Taxonomy" id="166010"/>
    <lineage>
        <taxon>Eukaryota</taxon>
        <taxon>Metazoa</taxon>
        <taxon>Ecdysozoa</taxon>
        <taxon>Nematoda</taxon>
        <taxon>Chromadorea</taxon>
        <taxon>Rhabditida</taxon>
        <taxon>Tylenchina</taxon>
        <taxon>Tylenchomorpha</taxon>
        <taxon>Sphaerularioidea</taxon>
        <taxon>Anguinidae</taxon>
        <taxon>Anguininae</taxon>
        <taxon>Ditylenchus</taxon>
    </lineage>
</organism>
<evidence type="ECO:0000313" key="3">
    <source>
        <dbReference type="Proteomes" id="UP001201812"/>
    </source>
</evidence>
<reference evidence="2" key="1">
    <citation type="submission" date="2022-01" db="EMBL/GenBank/DDBJ databases">
        <title>Genome Sequence Resource for Two Populations of Ditylenchus destructor, the Migratory Endoparasitic Phytonematode.</title>
        <authorList>
            <person name="Zhang H."/>
            <person name="Lin R."/>
            <person name="Xie B."/>
        </authorList>
    </citation>
    <scope>NUCLEOTIDE SEQUENCE</scope>
    <source>
        <strain evidence="2">BazhouSP</strain>
    </source>
</reference>